<name>A0A2V4AIN5_9PSEU</name>
<dbReference type="Gene3D" id="3.10.450.50">
    <property type="match status" value="1"/>
</dbReference>
<organism evidence="12 13">
    <name type="scientific">Prauserella muralis</name>
    <dbReference type="NCBI Taxonomy" id="588067"/>
    <lineage>
        <taxon>Bacteria</taxon>
        <taxon>Bacillati</taxon>
        <taxon>Actinomycetota</taxon>
        <taxon>Actinomycetes</taxon>
        <taxon>Pseudonocardiales</taxon>
        <taxon>Pseudonocardiaceae</taxon>
        <taxon>Prauserella</taxon>
    </lineage>
</organism>
<dbReference type="SUPFAM" id="SSF88659">
    <property type="entry name" value="Sigma3 and sigma4 domains of RNA polymerase sigma factors"/>
    <property type="match status" value="1"/>
</dbReference>
<dbReference type="SUPFAM" id="SSF88946">
    <property type="entry name" value="Sigma2 domain of RNA polymerase sigma factors"/>
    <property type="match status" value="1"/>
</dbReference>
<dbReference type="InterPro" id="IPR014284">
    <property type="entry name" value="RNA_pol_sigma-70_dom"/>
</dbReference>
<dbReference type="AlphaFoldDB" id="A0A2V4AIN5"/>
<protein>
    <recommendedName>
        <fullName evidence="7">RNA polymerase sigma factor</fullName>
    </recommendedName>
</protein>
<dbReference type="EMBL" id="MASW01000007">
    <property type="protein sequence ID" value="PXY19739.1"/>
    <property type="molecule type" value="Genomic_DNA"/>
</dbReference>
<dbReference type="GO" id="GO:0003677">
    <property type="term" value="F:DNA binding"/>
    <property type="evidence" value="ECO:0007669"/>
    <property type="project" value="UniProtKB-KW"/>
</dbReference>
<dbReference type="Gene3D" id="1.10.10.10">
    <property type="entry name" value="Winged helix-like DNA-binding domain superfamily/Winged helix DNA-binding domain"/>
    <property type="match status" value="1"/>
</dbReference>
<reference evidence="12 13" key="1">
    <citation type="submission" date="2016-07" db="EMBL/GenBank/DDBJ databases">
        <title>Draft genome sequence of Prauserella muralis DSM 45305, isolated from a mould-covered wall in an indoor environment.</title>
        <authorList>
            <person name="Ruckert C."/>
            <person name="Albersmeier A."/>
            <person name="Jiang C.-L."/>
            <person name="Jiang Y."/>
            <person name="Kalinowski J."/>
            <person name="Schneider O."/>
            <person name="Winkler A."/>
            <person name="Zotchev S.B."/>
        </authorList>
    </citation>
    <scope>NUCLEOTIDE SEQUENCE [LARGE SCALE GENOMIC DNA]</scope>
    <source>
        <strain evidence="12 13">DSM 45305</strain>
    </source>
</reference>
<keyword evidence="6 7" id="KW-0804">Transcription</keyword>
<dbReference type="InterPro" id="IPR007627">
    <property type="entry name" value="RNA_pol_sigma70_r2"/>
</dbReference>
<gene>
    <name evidence="12" type="ORF">BAY60_32625</name>
</gene>
<comment type="similarity">
    <text evidence="1 7">Belongs to the sigma-70 factor family. ECF subfamily.</text>
</comment>
<evidence type="ECO:0000313" key="12">
    <source>
        <dbReference type="EMBL" id="PXY19739.1"/>
    </source>
</evidence>
<sequence length="345" mass="37663">MSQTTLGRARAGDHDAFRELVEPYRQELRLHCYRLLGSLADAEDLLQDVLLAAWRGLDRFEGRSSVRTWLYRIATNRCLNALRDAGRRKPPEPVPPFEPPEPTRRAEPTWLQPYPDTLLDRIPDHGPDPEARYHGKEAVELAFITGLQLLPPRQAATLVLRDVLGYAAAEVADLLGTTETAVKGALQRARASLDRHRAAGHGRPPSPGSAAERELTRRFADAFTSGDIDGILALLTDDAWLAMPPAPHEYHGAEDIAAFLRASMAWSPSSTLHLTGTRANTQPAFACYLADEGDGAATPAGLVVLTLAAQRIRGITRFLSDDVFGLFGLPGTIPVTGPRARRPVP</sequence>
<dbReference type="Pfam" id="PF04542">
    <property type="entry name" value="Sigma70_r2"/>
    <property type="match status" value="1"/>
</dbReference>
<dbReference type="InterPro" id="IPR014305">
    <property type="entry name" value="RNA_pol_sigma-G_actinobac"/>
</dbReference>
<evidence type="ECO:0000256" key="2">
    <source>
        <dbReference type="ARBA" id="ARBA00011344"/>
    </source>
</evidence>
<evidence type="ECO:0000256" key="1">
    <source>
        <dbReference type="ARBA" id="ARBA00010641"/>
    </source>
</evidence>
<dbReference type="InterPro" id="IPR000838">
    <property type="entry name" value="RNA_pol_sigma70_ECF_CS"/>
</dbReference>
<feature type="domain" description="RNA polymerase sigma-70 region 2" evidence="9">
    <location>
        <begin position="20"/>
        <end position="88"/>
    </location>
</feature>
<evidence type="ECO:0000256" key="4">
    <source>
        <dbReference type="ARBA" id="ARBA00023082"/>
    </source>
</evidence>
<keyword evidence="3 7" id="KW-0805">Transcription regulation</keyword>
<evidence type="ECO:0000256" key="6">
    <source>
        <dbReference type="ARBA" id="ARBA00023163"/>
    </source>
</evidence>
<dbReference type="PANTHER" id="PTHR43133:SF65">
    <property type="entry name" value="ECF RNA POLYMERASE SIGMA FACTOR SIGG"/>
    <property type="match status" value="1"/>
</dbReference>
<feature type="domain" description="RNA polymerase sigma factor 70 region 4 type 2" evidence="10">
    <location>
        <begin position="145"/>
        <end position="193"/>
    </location>
</feature>
<evidence type="ECO:0000256" key="7">
    <source>
        <dbReference type="RuleBase" id="RU000716"/>
    </source>
</evidence>
<accession>A0A2V4AIN5</accession>
<dbReference type="PROSITE" id="PS01063">
    <property type="entry name" value="SIGMA70_ECF"/>
    <property type="match status" value="1"/>
</dbReference>
<dbReference type="GO" id="GO:0006950">
    <property type="term" value="P:response to stress"/>
    <property type="evidence" value="ECO:0007669"/>
    <property type="project" value="UniProtKB-ARBA"/>
</dbReference>
<evidence type="ECO:0000256" key="3">
    <source>
        <dbReference type="ARBA" id="ARBA00023015"/>
    </source>
</evidence>
<comment type="subunit">
    <text evidence="2">Interacts transiently with the RNA polymerase catalytic core formed by RpoA, RpoB, RpoC and RpoZ (2 alpha, 1 beta, 1 beta' and 1 omega subunit) to form the RNA polymerase holoenzyme that can initiate transcription.</text>
</comment>
<dbReference type="NCBIfam" id="NF006089">
    <property type="entry name" value="PRK08241.1"/>
    <property type="match status" value="1"/>
</dbReference>
<dbReference type="Pfam" id="PF12680">
    <property type="entry name" value="SnoaL_2"/>
    <property type="match status" value="1"/>
</dbReference>
<feature type="region of interest" description="Disordered" evidence="8">
    <location>
        <begin position="85"/>
        <end position="109"/>
    </location>
</feature>
<dbReference type="InterPro" id="IPR036388">
    <property type="entry name" value="WH-like_DNA-bd_sf"/>
</dbReference>
<dbReference type="PANTHER" id="PTHR43133">
    <property type="entry name" value="RNA POLYMERASE ECF-TYPE SIGMA FACTO"/>
    <property type="match status" value="1"/>
</dbReference>
<dbReference type="InterPro" id="IPR037401">
    <property type="entry name" value="SnoaL-like"/>
</dbReference>
<dbReference type="InterPro" id="IPR013325">
    <property type="entry name" value="RNA_pol_sigma_r2"/>
</dbReference>
<dbReference type="GO" id="GO:0016987">
    <property type="term" value="F:sigma factor activity"/>
    <property type="evidence" value="ECO:0007669"/>
    <property type="project" value="UniProtKB-KW"/>
</dbReference>
<evidence type="ECO:0000256" key="5">
    <source>
        <dbReference type="ARBA" id="ARBA00023125"/>
    </source>
</evidence>
<dbReference type="Gene3D" id="1.10.1740.10">
    <property type="match status" value="1"/>
</dbReference>
<dbReference type="Pfam" id="PF08281">
    <property type="entry name" value="Sigma70_r4_2"/>
    <property type="match status" value="1"/>
</dbReference>
<dbReference type="NCBIfam" id="TIGR02937">
    <property type="entry name" value="sigma70-ECF"/>
    <property type="match status" value="1"/>
</dbReference>
<comment type="caution">
    <text evidence="12">The sequence shown here is derived from an EMBL/GenBank/DDBJ whole genome shotgun (WGS) entry which is preliminary data.</text>
</comment>
<keyword evidence="13" id="KW-1185">Reference proteome</keyword>
<dbReference type="InterPro" id="IPR032710">
    <property type="entry name" value="NTF2-like_dom_sf"/>
</dbReference>
<dbReference type="InterPro" id="IPR039425">
    <property type="entry name" value="RNA_pol_sigma-70-like"/>
</dbReference>
<evidence type="ECO:0000256" key="8">
    <source>
        <dbReference type="SAM" id="MobiDB-lite"/>
    </source>
</evidence>
<evidence type="ECO:0000259" key="11">
    <source>
        <dbReference type="Pfam" id="PF12680"/>
    </source>
</evidence>
<evidence type="ECO:0000259" key="10">
    <source>
        <dbReference type="Pfam" id="PF08281"/>
    </source>
</evidence>
<keyword evidence="5 7" id="KW-0238">DNA-binding</keyword>
<feature type="region of interest" description="Disordered" evidence="8">
    <location>
        <begin position="192"/>
        <end position="212"/>
    </location>
</feature>
<keyword evidence="4 7" id="KW-0731">Sigma factor</keyword>
<dbReference type="InterPro" id="IPR013249">
    <property type="entry name" value="RNA_pol_sigma70_r4_t2"/>
</dbReference>
<dbReference type="NCBIfam" id="TIGR02960">
    <property type="entry name" value="SigX5"/>
    <property type="match status" value="1"/>
</dbReference>
<evidence type="ECO:0000313" key="13">
    <source>
        <dbReference type="Proteomes" id="UP000249915"/>
    </source>
</evidence>
<proteinExistence type="inferred from homology"/>
<feature type="domain" description="SnoaL-like" evidence="11">
    <location>
        <begin position="217"/>
        <end position="308"/>
    </location>
</feature>
<evidence type="ECO:0000259" key="9">
    <source>
        <dbReference type="Pfam" id="PF04542"/>
    </source>
</evidence>
<dbReference type="InterPro" id="IPR013324">
    <property type="entry name" value="RNA_pol_sigma_r3/r4-like"/>
</dbReference>
<dbReference type="GO" id="GO:0006352">
    <property type="term" value="P:DNA-templated transcription initiation"/>
    <property type="evidence" value="ECO:0007669"/>
    <property type="project" value="InterPro"/>
</dbReference>
<dbReference type="Proteomes" id="UP000249915">
    <property type="component" value="Unassembled WGS sequence"/>
</dbReference>
<dbReference type="SUPFAM" id="SSF54427">
    <property type="entry name" value="NTF2-like"/>
    <property type="match status" value="1"/>
</dbReference>